<protein>
    <recommendedName>
        <fullName evidence="6">Protein SMG7</fullName>
    </recommendedName>
</protein>
<evidence type="ECO:0008006" key="6">
    <source>
        <dbReference type="Google" id="ProtNLM"/>
    </source>
</evidence>
<evidence type="ECO:0000313" key="5">
    <source>
        <dbReference type="Proteomes" id="UP000013776"/>
    </source>
</evidence>
<reference evidence="4 5" key="1">
    <citation type="journal article" date="2013" name="MBio">
        <title>Genome sequencing of the plant pathogen Taphrina deformans, the causal agent of peach leaf curl.</title>
        <authorList>
            <person name="Cisse O.H."/>
            <person name="Almeida J.M.G.C.F."/>
            <person name="Fonseca A."/>
            <person name="Kumar A.A."/>
            <person name="Salojaervi J."/>
            <person name="Overmyer K."/>
            <person name="Hauser P.M."/>
            <person name="Pagni M."/>
        </authorList>
    </citation>
    <scope>NUCLEOTIDE SEQUENCE [LARGE SCALE GENOMIC DNA]</scope>
    <source>
        <strain evidence="5">PYCC 5710 / ATCC 11124 / CBS 356.35 / IMI 108563 / JCM 9778 / NBRC 8474</strain>
    </source>
</reference>
<gene>
    <name evidence="4" type="ORF">TAPDE_004566</name>
</gene>
<feature type="domain" description="Telomerase activating protein Est1-like N-terminal" evidence="3">
    <location>
        <begin position="68"/>
        <end position="188"/>
    </location>
</feature>
<dbReference type="InterPro" id="IPR018834">
    <property type="entry name" value="DNA/RNA-bd_Est1-type"/>
</dbReference>
<keyword evidence="5" id="KW-1185">Reference proteome</keyword>
<feature type="compositionally biased region" description="Polar residues" evidence="1">
    <location>
        <begin position="501"/>
        <end position="527"/>
    </location>
</feature>
<dbReference type="Pfam" id="PF10374">
    <property type="entry name" value="EST1"/>
    <property type="match status" value="1"/>
</dbReference>
<evidence type="ECO:0000259" key="2">
    <source>
        <dbReference type="Pfam" id="PF10373"/>
    </source>
</evidence>
<dbReference type="EMBL" id="CAHR02000208">
    <property type="protein sequence ID" value="CCG84167.1"/>
    <property type="molecule type" value="Genomic_DNA"/>
</dbReference>
<dbReference type="eggNOG" id="KOG2162">
    <property type="taxonomic scope" value="Eukaryota"/>
</dbReference>
<accession>R4XEB8</accession>
<dbReference type="PANTHER" id="PTHR15696:SF36">
    <property type="entry name" value="NONSENSE-MEDIATED MRNA DECAY FACTOR"/>
    <property type="match status" value="1"/>
</dbReference>
<feature type="region of interest" description="Disordered" evidence="1">
    <location>
        <begin position="588"/>
        <end position="625"/>
    </location>
</feature>
<evidence type="ECO:0000259" key="3">
    <source>
        <dbReference type="Pfam" id="PF10374"/>
    </source>
</evidence>
<feature type="compositionally biased region" description="Basic and acidic residues" evidence="1">
    <location>
        <begin position="529"/>
        <end position="549"/>
    </location>
</feature>
<feature type="region of interest" description="Disordered" evidence="1">
    <location>
        <begin position="501"/>
        <end position="561"/>
    </location>
</feature>
<dbReference type="PANTHER" id="PTHR15696">
    <property type="entry name" value="SMG-7 SUPPRESSOR WITH MORPHOLOGICAL EFFECT ON GENITALIA PROTEIN 7"/>
    <property type="match status" value="1"/>
</dbReference>
<dbReference type="SUPFAM" id="SSF48452">
    <property type="entry name" value="TPR-like"/>
    <property type="match status" value="1"/>
</dbReference>
<evidence type="ECO:0000256" key="1">
    <source>
        <dbReference type="SAM" id="MobiDB-lite"/>
    </source>
</evidence>
<dbReference type="InterPro" id="IPR045153">
    <property type="entry name" value="Est1/Ebs1-like"/>
</dbReference>
<dbReference type="InterPro" id="IPR011990">
    <property type="entry name" value="TPR-like_helical_dom_sf"/>
</dbReference>
<dbReference type="OrthoDB" id="69928at2759"/>
<dbReference type="Proteomes" id="UP000013776">
    <property type="component" value="Unassembled WGS sequence"/>
</dbReference>
<dbReference type="STRING" id="1097556.R4XEB8"/>
<feature type="domain" description="DNA/RNA-binding" evidence="2">
    <location>
        <begin position="201"/>
        <end position="454"/>
    </location>
</feature>
<dbReference type="VEuPathDB" id="FungiDB:TAPDE_004566"/>
<sequence length="625" mass="70716">MNDARKEAFRTDLAKKAYEDTFEIERELRTARKRLSPFAPECEALRLRLRKAYEDVIFLDFNFAHEQDVENSLWKKVHHRTIESYRSNINKFNAANGKTKPVEYRKLLQHFITFIKDASRYYRSHIQRLIIHFEVSELYYVIHTFKMDVPTAESSIHLYSRELKDLVVKSCHANLIYLGDLSRYRELHTNNKHGEKNWGPALGYYQFARKLIPEAGTPMNQIAVVAVYSNNVLSSTYFFLRAVCAAKEFPTAHDNLVLGFKKVLSKAQFDNKSTIDLYMYIVSSIYSQDEALDLPSNNKRILRELRELILERQISVEMLTQMLCINLGLLFLLGKAAETSLMSHSSSTRFQHMLEFSLDFVRLLLTILQKKMSAISTIPEDLSSNIDPVVRRVLPALRLSSKWIKLNLIMSRPLWNEYLSAITLCGSKFPRTALPVLFGPLAEDLDMNGFKPLEGSVDNNQLTSANDTTTASDENLARLSALLSDAAEIALGIEQELATTARSQAQSRTNTSHANGVTTKRTPQNKAASHLESKHNIMHEPLKKSESPIHRTGPSSHASEPSMAFSLNQMVDSLVGQAGDEEEIVFRGRKQTAPTNIAHKTVPPSHGLAKTGSDSWQTALPGTGR</sequence>
<dbReference type="Pfam" id="PF10373">
    <property type="entry name" value="EST1_DNA_bind"/>
    <property type="match status" value="1"/>
</dbReference>
<dbReference type="InterPro" id="IPR019458">
    <property type="entry name" value="Est1-like_N"/>
</dbReference>
<proteinExistence type="predicted"/>
<evidence type="ECO:0000313" key="4">
    <source>
        <dbReference type="EMBL" id="CCG84167.1"/>
    </source>
</evidence>
<name>R4XEB8_TAPDE</name>
<dbReference type="Gene3D" id="1.25.40.10">
    <property type="entry name" value="Tetratricopeptide repeat domain"/>
    <property type="match status" value="1"/>
</dbReference>
<comment type="caution">
    <text evidence="4">The sequence shown here is derived from an EMBL/GenBank/DDBJ whole genome shotgun (WGS) entry which is preliminary data.</text>
</comment>
<organism evidence="4 5">
    <name type="scientific">Taphrina deformans (strain PYCC 5710 / ATCC 11124 / CBS 356.35 / IMI 108563 / JCM 9778 / NBRC 8474)</name>
    <name type="common">Peach leaf curl fungus</name>
    <name type="synonym">Lalaria deformans</name>
    <dbReference type="NCBI Taxonomy" id="1097556"/>
    <lineage>
        <taxon>Eukaryota</taxon>
        <taxon>Fungi</taxon>
        <taxon>Dikarya</taxon>
        <taxon>Ascomycota</taxon>
        <taxon>Taphrinomycotina</taxon>
        <taxon>Taphrinomycetes</taxon>
        <taxon>Taphrinales</taxon>
        <taxon>Taphrinaceae</taxon>
        <taxon>Taphrina</taxon>
    </lineage>
</organism>
<dbReference type="AlphaFoldDB" id="R4XEB8"/>
<feature type="compositionally biased region" description="Polar residues" evidence="1">
    <location>
        <begin position="612"/>
        <end position="625"/>
    </location>
</feature>